<dbReference type="Pfam" id="PF00501">
    <property type="entry name" value="AMP-binding"/>
    <property type="match status" value="1"/>
</dbReference>
<gene>
    <name evidence="2" type="ORF">BRAFLDRAFT_86701</name>
</gene>
<dbReference type="InParanoid" id="C3ZT58"/>
<dbReference type="InterPro" id="IPR000873">
    <property type="entry name" value="AMP-dep_synth/lig_dom"/>
</dbReference>
<dbReference type="EMBL" id="GG666676">
    <property type="protein sequence ID" value="EEN44264.1"/>
    <property type="molecule type" value="Genomic_DNA"/>
</dbReference>
<feature type="domain" description="AMP-dependent synthetase/ligase" evidence="1">
    <location>
        <begin position="32"/>
        <end position="84"/>
    </location>
</feature>
<protein>
    <recommendedName>
        <fullName evidence="1">AMP-dependent synthetase/ligase domain-containing protein</fullName>
    </recommendedName>
</protein>
<dbReference type="PANTHER" id="PTHR42814:SF3">
    <property type="entry name" value="BETA-N-ACETYLHEXOSAMINIDASE"/>
    <property type="match status" value="1"/>
</dbReference>
<dbReference type="Gene3D" id="3.40.50.980">
    <property type="match status" value="1"/>
</dbReference>
<reference evidence="2" key="1">
    <citation type="journal article" date="2008" name="Nature">
        <title>The amphioxus genome and the evolution of the chordate karyotype.</title>
        <authorList>
            <consortium name="US DOE Joint Genome Institute (JGI-PGF)"/>
            <person name="Putnam N.H."/>
            <person name="Butts T."/>
            <person name="Ferrier D.E.K."/>
            <person name="Furlong R.F."/>
            <person name="Hellsten U."/>
            <person name="Kawashima T."/>
            <person name="Robinson-Rechavi M."/>
            <person name="Shoguchi E."/>
            <person name="Terry A."/>
            <person name="Yu J.-K."/>
            <person name="Benito-Gutierrez E.L."/>
            <person name="Dubchak I."/>
            <person name="Garcia-Fernandez J."/>
            <person name="Gibson-Brown J.J."/>
            <person name="Grigoriev I.V."/>
            <person name="Horton A.C."/>
            <person name="de Jong P.J."/>
            <person name="Jurka J."/>
            <person name="Kapitonov V.V."/>
            <person name="Kohara Y."/>
            <person name="Kuroki Y."/>
            <person name="Lindquist E."/>
            <person name="Lucas S."/>
            <person name="Osoegawa K."/>
            <person name="Pennacchio L.A."/>
            <person name="Salamov A.A."/>
            <person name="Satou Y."/>
            <person name="Sauka-Spengler T."/>
            <person name="Schmutz J."/>
            <person name="Shin-I T."/>
            <person name="Toyoda A."/>
            <person name="Bronner-Fraser M."/>
            <person name="Fujiyama A."/>
            <person name="Holland L.Z."/>
            <person name="Holland P.W.H."/>
            <person name="Satoh N."/>
            <person name="Rokhsar D.S."/>
        </authorList>
    </citation>
    <scope>NUCLEOTIDE SEQUENCE [LARGE SCALE GENOMIC DNA]</scope>
    <source>
        <strain evidence="2">S238N-H82</strain>
        <tissue evidence="2">Testes</tissue>
    </source>
</reference>
<proteinExistence type="predicted"/>
<dbReference type="STRING" id="7739.C3ZT58"/>
<dbReference type="SUPFAM" id="SSF56801">
    <property type="entry name" value="Acetyl-CoA synthetase-like"/>
    <property type="match status" value="2"/>
</dbReference>
<organism>
    <name type="scientific">Branchiostoma floridae</name>
    <name type="common">Florida lancelet</name>
    <name type="synonym">Amphioxus</name>
    <dbReference type="NCBI Taxonomy" id="7739"/>
    <lineage>
        <taxon>Eukaryota</taxon>
        <taxon>Metazoa</taxon>
        <taxon>Chordata</taxon>
        <taxon>Cephalochordata</taxon>
        <taxon>Leptocardii</taxon>
        <taxon>Amphioxiformes</taxon>
        <taxon>Branchiostomatidae</taxon>
        <taxon>Branchiostoma</taxon>
    </lineage>
</organism>
<sequence length="327" mass="36078">MAWYPPTYAGTIIIDAHFKRSLLTFVFRRRRHELDSQANRLAAGLKAIGTERGDVVAWLVGHRPEWIYLYFAVAKLGAIAAGVKVLIMGDITGVNETDDTVPYLCSLFPEVKTTKPGKLQIESIGAYSMDEVQTLGSDEKLIAEVRALQHQLSCHDTFLLVFSSGVTLYPYLSTPYYVICPMFAPGCAVAVPASTAPSSMEITKTIQEERDVGTLDEHGVLKLYGRASEMIIRNAYNVHPAVVEAPLSKHPKVQDVRMVPIELPGYFVFFDEFPVTTTLLKIGFSLSNAFSVIAARARISGLEPSSLIIAPARLPRSVPRSAVNHYY</sequence>
<dbReference type="PANTHER" id="PTHR42814">
    <property type="entry name" value="AMP-BINDING DOMAIN-CONTAINING PROTEIN"/>
    <property type="match status" value="1"/>
</dbReference>
<evidence type="ECO:0000259" key="1">
    <source>
        <dbReference type="Pfam" id="PF00501"/>
    </source>
</evidence>
<dbReference type="AlphaFoldDB" id="C3ZT58"/>
<accession>C3ZT58</accession>
<evidence type="ECO:0000313" key="2">
    <source>
        <dbReference type="EMBL" id="EEN44264.1"/>
    </source>
</evidence>
<name>C3ZT58_BRAFL</name>